<feature type="transmembrane region" description="Helical" evidence="6">
    <location>
        <begin position="191"/>
        <end position="214"/>
    </location>
</feature>
<feature type="transmembrane region" description="Helical" evidence="6">
    <location>
        <begin position="7"/>
        <end position="25"/>
    </location>
</feature>
<feature type="transmembrane region" description="Helical" evidence="6">
    <location>
        <begin position="31"/>
        <end position="47"/>
    </location>
</feature>
<accession>A0ABV8URG6</accession>
<feature type="transmembrane region" description="Helical" evidence="6">
    <location>
        <begin position="294"/>
        <end position="317"/>
    </location>
</feature>
<dbReference type="PANTHER" id="PTHR21716:SF64">
    <property type="entry name" value="AI-2 TRANSPORT PROTEIN TQSA"/>
    <property type="match status" value="1"/>
</dbReference>
<evidence type="ECO:0000256" key="5">
    <source>
        <dbReference type="ARBA" id="ARBA00023136"/>
    </source>
</evidence>
<evidence type="ECO:0000256" key="2">
    <source>
        <dbReference type="ARBA" id="ARBA00009773"/>
    </source>
</evidence>
<sequence>MNRTARLVQWSIIFGAATLFIFVLYLSRPVTLPLAFALFLMAIVWPIQQKLDKRFPRWVGFVTCVLVLVIAFGAFFGLLALGVLLIGDGIGEYRYELDRAYFSLLSWAAANGFPVNVPNVEEMDIGPIVGMVAGTFERVNASIGLIGLTFIFILLGLLEIRDFADKLNSMPHGKPILDAIHQISHKFRRYIVVRTFVSMLTGLLTYLFALVLGLDFALTFGLIAFILNYIPFIGSILAVIPPVVFATVQFDNWLMPLLVLLGTSTIQIVLGNYVDPRLEGRALALSPLVVVISIFFWGMIWGVAGAFIGVPATIAIMTICSQYEQTRWVALLAGSPIPNQNQNGSY</sequence>
<comment type="subcellular location">
    <subcellularLocation>
        <location evidence="1">Membrane</location>
        <topology evidence="1">Multi-pass membrane protein</topology>
    </subcellularLocation>
</comment>
<keyword evidence="5 6" id="KW-0472">Membrane</keyword>
<evidence type="ECO:0000256" key="3">
    <source>
        <dbReference type="ARBA" id="ARBA00022692"/>
    </source>
</evidence>
<organism evidence="7 8">
    <name type="scientific">Fodinicurvata halophila</name>
    <dbReference type="NCBI Taxonomy" id="1419723"/>
    <lineage>
        <taxon>Bacteria</taxon>
        <taxon>Pseudomonadati</taxon>
        <taxon>Pseudomonadota</taxon>
        <taxon>Alphaproteobacteria</taxon>
        <taxon>Rhodospirillales</taxon>
        <taxon>Rhodovibrionaceae</taxon>
        <taxon>Fodinicurvata</taxon>
    </lineage>
</organism>
<feature type="transmembrane region" description="Helical" evidence="6">
    <location>
        <begin position="253"/>
        <end position="274"/>
    </location>
</feature>
<gene>
    <name evidence="7" type="ORF">ACFOW6_16290</name>
</gene>
<reference evidence="8" key="1">
    <citation type="journal article" date="2019" name="Int. J. Syst. Evol. Microbiol.">
        <title>The Global Catalogue of Microorganisms (GCM) 10K type strain sequencing project: providing services to taxonomists for standard genome sequencing and annotation.</title>
        <authorList>
            <consortium name="The Broad Institute Genomics Platform"/>
            <consortium name="The Broad Institute Genome Sequencing Center for Infectious Disease"/>
            <person name="Wu L."/>
            <person name="Ma J."/>
        </authorList>
    </citation>
    <scope>NUCLEOTIDE SEQUENCE [LARGE SCALE GENOMIC DNA]</scope>
    <source>
        <strain evidence="8">CECT 8472</strain>
    </source>
</reference>
<dbReference type="Proteomes" id="UP001595799">
    <property type="component" value="Unassembled WGS sequence"/>
</dbReference>
<evidence type="ECO:0000313" key="7">
    <source>
        <dbReference type="EMBL" id="MFC4353110.1"/>
    </source>
</evidence>
<name>A0ABV8URG6_9PROT</name>
<comment type="caution">
    <text evidence="7">The sequence shown here is derived from an EMBL/GenBank/DDBJ whole genome shotgun (WGS) entry which is preliminary data.</text>
</comment>
<dbReference type="Pfam" id="PF01594">
    <property type="entry name" value="AI-2E_transport"/>
    <property type="match status" value="1"/>
</dbReference>
<dbReference type="EMBL" id="JBHSCW010000011">
    <property type="protein sequence ID" value="MFC4353110.1"/>
    <property type="molecule type" value="Genomic_DNA"/>
</dbReference>
<keyword evidence="4 6" id="KW-1133">Transmembrane helix</keyword>
<protein>
    <submittedName>
        <fullName evidence="7">AI-2E family transporter</fullName>
    </submittedName>
</protein>
<evidence type="ECO:0000313" key="8">
    <source>
        <dbReference type="Proteomes" id="UP001595799"/>
    </source>
</evidence>
<proteinExistence type="inferred from homology"/>
<feature type="transmembrane region" description="Helical" evidence="6">
    <location>
        <begin position="220"/>
        <end position="246"/>
    </location>
</feature>
<evidence type="ECO:0000256" key="1">
    <source>
        <dbReference type="ARBA" id="ARBA00004141"/>
    </source>
</evidence>
<feature type="transmembrane region" description="Helical" evidence="6">
    <location>
        <begin position="141"/>
        <end position="160"/>
    </location>
</feature>
<keyword evidence="8" id="KW-1185">Reference proteome</keyword>
<comment type="similarity">
    <text evidence="2">Belongs to the autoinducer-2 exporter (AI-2E) (TC 2.A.86) family.</text>
</comment>
<feature type="transmembrane region" description="Helical" evidence="6">
    <location>
        <begin position="59"/>
        <end position="86"/>
    </location>
</feature>
<dbReference type="InterPro" id="IPR002549">
    <property type="entry name" value="AI-2E-like"/>
</dbReference>
<keyword evidence="3 6" id="KW-0812">Transmembrane</keyword>
<dbReference type="RefSeq" id="WP_382423487.1">
    <property type="nucleotide sequence ID" value="NZ_JBHSCW010000011.1"/>
</dbReference>
<evidence type="ECO:0000256" key="6">
    <source>
        <dbReference type="SAM" id="Phobius"/>
    </source>
</evidence>
<dbReference type="PANTHER" id="PTHR21716">
    <property type="entry name" value="TRANSMEMBRANE PROTEIN"/>
    <property type="match status" value="1"/>
</dbReference>
<evidence type="ECO:0000256" key="4">
    <source>
        <dbReference type="ARBA" id="ARBA00022989"/>
    </source>
</evidence>